<evidence type="ECO:0000313" key="3">
    <source>
        <dbReference type="Proteomes" id="UP000033428"/>
    </source>
</evidence>
<keyword evidence="3" id="KW-1185">Reference proteome</keyword>
<protein>
    <recommendedName>
        <fullName evidence="1">DUF7689 domain-containing protein</fullName>
    </recommendedName>
</protein>
<organism evidence="2 3">
    <name type="scientific">Candidatus Omnitrophus magneticus</name>
    <dbReference type="NCBI Taxonomy" id="1609969"/>
    <lineage>
        <taxon>Bacteria</taxon>
        <taxon>Pseudomonadati</taxon>
        <taxon>Candidatus Omnitrophota</taxon>
        <taxon>Candidatus Omnitrophus</taxon>
    </lineage>
</organism>
<dbReference type="Pfam" id="PF24738">
    <property type="entry name" value="DUF7689"/>
    <property type="match status" value="1"/>
</dbReference>
<gene>
    <name evidence="2" type="ORF">OMAG_002617</name>
</gene>
<evidence type="ECO:0000313" key="2">
    <source>
        <dbReference type="EMBL" id="KJJ83530.1"/>
    </source>
</evidence>
<dbReference type="EMBL" id="JYNY01000547">
    <property type="protein sequence ID" value="KJJ83530.1"/>
    <property type="molecule type" value="Genomic_DNA"/>
</dbReference>
<accession>A0A0F0CQ25</accession>
<proteinExistence type="predicted"/>
<reference evidence="2 3" key="1">
    <citation type="submission" date="2015-02" db="EMBL/GenBank/DDBJ databases">
        <title>Single-cell genomics of uncultivated deep-branching MTB reveals a conserved set of magnetosome genes.</title>
        <authorList>
            <person name="Kolinko S."/>
            <person name="Richter M."/>
            <person name="Glockner F.O."/>
            <person name="Brachmann A."/>
            <person name="Schuler D."/>
        </authorList>
    </citation>
    <scope>NUCLEOTIDE SEQUENCE [LARGE SCALE GENOMIC DNA]</scope>
    <source>
        <strain evidence="2">SKK-01</strain>
    </source>
</reference>
<evidence type="ECO:0000259" key="1">
    <source>
        <dbReference type="Pfam" id="PF24738"/>
    </source>
</evidence>
<name>A0A0F0CQ25_9BACT</name>
<dbReference type="InterPro" id="IPR056106">
    <property type="entry name" value="DUF7689"/>
</dbReference>
<dbReference type="AlphaFoldDB" id="A0A0F0CQ25"/>
<dbReference type="Proteomes" id="UP000033428">
    <property type="component" value="Unassembled WGS sequence"/>
</dbReference>
<comment type="caution">
    <text evidence="2">The sequence shown here is derived from an EMBL/GenBank/DDBJ whole genome shotgun (WGS) entry which is preliminary data.</text>
</comment>
<sequence length="140" mass="16005">MNIAITSPCSEDYNCIAWAAEDNETWWWPNSFGLTYWPFYPAGDTSLQNFINAYTALGYEICQDATLESGFKKVALYIDDSNQVTHAARQLDNGEWTSKLGRLYDIKHPFIEVWQDIAYGDQVFTTAIYGKLAAILRKQI</sequence>
<feature type="domain" description="DUF7689" evidence="1">
    <location>
        <begin position="5"/>
        <end position="125"/>
    </location>
</feature>